<evidence type="ECO:0000256" key="13">
    <source>
        <dbReference type="ARBA" id="ARBA00032594"/>
    </source>
</evidence>
<evidence type="ECO:0000256" key="6">
    <source>
        <dbReference type="ARBA" id="ARBA00023001"/>
    </source>
</evidence>
<dbReference type="InterPro" id="IPR017853">
    <property type="entry name" value="GH"/>
</dbReference>
<dbReference type="SUPFAM" id="SSF51445">
    <property type="entry name" value="(Trans)glycosidases"/>
    <property type="match status" value="1"/>
</dbReference>
<dbReference type="InterPro" id="IPR036962">
    <property type="entry name" value="Glyco_hydro_3_N_sf"/>
</dbReference>
<keyword evidence="9" id="KW-0326">Glycosidase</keyword>
<protein>
    <recommendedName>
        <fullName evidence="4">beta-glucosidase</fullName>
        <ecNumber evidence="4">3.2.1.21</ecNumber>
    </recommendedName>
    <alternativeName>
        <fullName evidence="13">Beta-D-glucoside glucohydrolase</fullName>
    </alternativeName>
    <alternativeName>
        <fullName evidence="11">Cellobiase</fullName>
    </alternativeName>
    <alternativeName>
        <fullName evidence="12">Gentiobiase</fullName>
    </alternativeName>
</protein>
<keyword evidence="8" id="KW-0119">Carbohydrate metabolism</keyword>
<dbReference type="FunFam" id="3.40.50.1700:FF:000003">
    <property type="entry name" value="Probable beta-glucosidase"/>
    <property type="match status" value="1"/>
</dbReference>
<keyword evidence="14" id="KW-0732">Signal</keyword>
<dbReference type="InterPro" id="IPR026891">
    <property type="entry name" value="Fn3-like"/>
</dbReference>
<feature type="domain" description="Fibronectin type III-like" evidence="15">
    <location>
        <begin position="785"/>
        <end position="857"/>
    </location>
</feature>
<dbReference type="VEuPathDB" id="FungiDB:YALI1_B18845g"/>
<dbReference type="SUPFAM" id="SSF52279">
    <property type="entry name" value="Beta-D-glucan exohydrolase, C-terminal domain"/>
    <property type="match status" value="1"/>
</dbReference>
<dbReference type="PRINTS" id="PR00133">
    <property type="entry name" value="GLHYDRLASE3"/>
</dbReference>
<evidence type="ECO:0000259" key="15">
    <source>
        <dbReference type="SMART" id="SM01217"/>
    </source>
</evidence>
<dbReference type="Gene3D" id="3.40.50.1700">
    <property type="entry name" value="Glycoside hydrolase family 3 C-terminal domain"/>
    <property type="match status" value="1"/>
</dbReference>
<dbReference type="InterPro" id="IPR050288">
    <property type="entry name" value="Cellulose_deg_GH3"/>
</dbReference>
<accession>A0A1D8N7S5</accession>
<comment type="catalytic activity">
    <reaction evidence="1">
        <text>Hydrolysis of terminal, non-reducing beta-D-glucosyl residues with release of beta-D-glucose.</text>
        <dbReference type="EC" id="3.2.1.21"/>
    </reaction>
</comment>
<name>A0A1D8N7S5_YARLL</name>
<dbReference type="EC" id="3.2.1.21" evidence="4"/>
<keyword evidence="6" id="KW-0136">Cellulose degradation</keyword>
<dbReference type="EMBL" id="CP017554">
    <property type="protein sequence ID" value="AOW01686.1"/>
    <property type="molecule type" value="Genomic_DNA"/>
</dbReference>
<keyword evidence="10" id="KW-0624">Polysaccharide degradation</keyword>
<sequence>MLAFVLLLTMLLAAALADPFSDKDAYKHSPPYYPAPEIGRVPTDLRWRAALKVAQGMVANMTLLEKVNITTGTGWEMGPCVGNTGTVERLGIKSLCLQDGPLGIRFADLITTFPAGITIASTFSRQLVRERGAAMGRENRRKGVDITLSPVVGPLGRHANGGRIWEGFSADPYLAGKLAAEAVTGIQGQNVMAVVKHMVGNEQEHFRQLGEWQGFGFKDLKQPLSSNIDDRTLNEAYLWPFADAVRANVGSVMCSYQQINGSQGCQNAHILNGKLKEEMGFQGFVMSDWLAQRSGVASVLAGLDMSMPGDGLVWADGVPLMGYELTRSVLNGTIDESRVDDMVTRILTPILYLSITPTDPNFSSWTNDTTSYKYYGAKAGGNVTVNRHIDVRDQYTTKAALDGANAALVLLKNEKKTLPLNPTNIGNLNIFGIGSKTGPLGAVCGENMQCSDGALIEGWGSGSVYPTDYQSPYDAIKERASKDNITIGGTTQSWGNLSNVEILSAAADASVVFVLSDSGESTGIVDGNIGDRNNLTLWHNGDEVVKAVASKNPNTIVVVTTVGPVNLEKWIDNPNVTAVLLTGPAGDFGGRAAASILFGDIAPSGKLPFTIAKNDTDYIPLTTKIPEDGLPQDYFTEGTLLDYKRFDENQVTPRFEFGYGLSYSNITVENLEARYAFPSIPEFLPTPFAPSNPNKPKNAFTPHANESVFPSDIDPLNKYVYPYLNDTSEIFSNETHYPYPEGYSSEQSNSTNINGGAVGGNPALWLSAVYIVHSVSNYGPYDTGVVTQMYIAFPQDNDDLKTAPRQLRGFERSELKVGERQGILYDVQWRDLAVWDVKLQSWRVQRGEYKVYVGHSSRDFVLTTSFTLK</sequence>
<dbReference type="Proteomes" id="UP000182444">
    <property type="component" value="Chromosome 1B"/>
</dbReference>
<gene>
    <name evidence="16" type="ORF">YALI1_B18845g</name>
</gene>
<dbReference type="InterPro" id="IPR013783">
    <property type="entry name" value="Ig-like_fold"/>
</dbReference>
<dbReference type="Gene3D" id="3.20.20.300">
    <property type="entry name" value="Glycoside hydrolase, family 3, N-terminal domain"/>
    <property type="match status" value="1"/>
</dbReference>
<evidence type="ECO:0000313" key="16">
    <source>
        <dbReference type="EMBL" id="AOW01686.1"/>
    </source>
</evidence>
<feature type="signal peptide" evidence="14">
    <location>
        <begin position="1"/>
        <end position="17"/>
    </location>
</feature>
<keyword evidence="5" id="KW-0378">Hydrolase</keyword>
<organism evidence="16 17">
    <name type="scientific">Yarrowia lipolytica</name>
    <name type="common">Candida lipolytica</name>
    <dbReference type="NCBI Taxonomy" id="4952"/>
    <lineage>
        <taxon>Eukaryota</taxon>
        <taxon>Fungi</taxon>
        <taxon>Dikarya</taxon>
        <taxon>Ascomycota</taxon>
        <taxon>Saccharomycotina</taxon>
        <taxon>Dipodascomycetes</taxon>
        <taxon>Dipodascales</taxon>
        <taxon>Dipodascales incertae sedis</taxon>
        <taxon>Yarrowia</taxon>
    </lineage>
</organism>
<dbReference type="Pfam" id="PF14310">
    <property type="entry name" value="Fn3-like"/>
    <property type="match status" value="1"/>
</dbReference>
<dbReference type="KEGG" id="yli:2906803"/>
<evidence type="ECO:0000256" key="11">
    <source>
        <dbReference type="ARBA" id="ARBA00031448"/>
    </source>
</evidence>
<reference evidence="16 17" key="1">
    <citation type="journal article" date="2016" name="PLoS ONE">
        <title>Sequence Assembly of Yarrowia lipolytica Strain W29/CLIB89 Shows Transposable Element Diversity.</title>
        <authorList>
            <person name="Magnan C."/>
            <person name="Yu J."/>
            <person name="Chang I."/>
            <person name="Jahn E."/>
            <person name="Kanomata Y."/>
            <person name="Wu J."/>
            <person name="Zeller M."/>
            <person name="Oakes M."/>
            <person name="Baldi P."/>
            <person name="Sandmeyer S."/>
        </authorList>
    </citation>
    <scope>NUCLEOTIDE SEQUENCE [LARGE SCALE GENOMIC DNA]</scope>
    <source>
        <strain evidence="17">CLIB89(W29)</strain>
    </source>
</reference>
<dbReference type="VEuPathDB" id="FungiDB:YALI0_B14289g"/>
<dbReference type="SMART" id="SM01217">
    <property type="entry name" value="Fn3_like"/>
    <property type="match status" value="1"/>
</dbReference>
<evidence type="ECO:0000256" key="14">
    <source>
        <dbReference type="SAM" id="SignalP"/>
    </source>
</evidence>
<dbReference type="InterPro" id="IPR036881">
    <property type="entry name" value="Glyco_hydro_3_C_sf"/>
</dbReference>
<dbReference type="Pfam" id="PF00933">
    <property type="entry name" value="Glyco_hydro_3"/>
    <property type="match status" value="1"/>
</dbReference>
<evidence type="ECO:0000256" key="3">
    <source>
        <dbReference type="ARBA" id="ARBA00005336"/>
    </source>
</evidence>
<dbReference type="RefSeq" id="XP_500877.3">
    <property type="nucleotide sequence ID" value="XM_500877.3"/>
</dbReference>
<dbReference type="AlphaFoldDB" id="A0A1D8N7S5"/>
<dbReference type="FunFam" id="3.20.20.300:FF:000002">
    <property type="entry name" value="Probable beta-glucosidase"/>
    <property type="match status" value="1"/>
</dbReference>
<dbReference type="GO" id="GO:0008422">
    <property type="term" value="F:beta-glucosidase activity"/>
    <property type="evidence" value="ECO:0007669"/>
    <property type="project" value="UniProtKB-EC"/>
</dbReference>
<evidence type="ECO:0000313" key="17">
    <source>
        <dbReference type="Proteomes" id="UP000182444"/>
    </source>
</evidence>
<dbReference type="InterPro" id="IPR002772">
    <property type="entry name" value="Glyco_hydro_3_C"/>
</dbReference>
<evidence type="ECO:0000256" key="1">
    <source>
        <dbReference type="ARBA" id="ARBA00000448"/>
    </source>
</evidence>
<comment type="similarity">
    <text evidence="3">Belongs to the glycosyl hydrolase 3 family.</text>
</comment>
<dbReference type="PANTHER" id="PTHR42715">
    <property type="entry name" value="BETA-GLUCOSIDASE"/>
    <property type="match status" value="1"/>
</dbReference>
<dbReference type="GeneID" id="2906803"/>
<comment type="pathway">
    <text evidence="2">Glycan metabolism; cellulose degradation.</text>
</comment>
<dbReference type="Pfam" id="PF01915">
    <property type="entry name" value="Glyco_hydro_3_C"/>
    <property type="match status" value="1"/>
</dbReference>
<dbReference type="GO" id="GO:0030245">
    <property type="term" value="P:cellulose catabolic process"/>
    <property type="evidence" value="ECO:0007669"/>
    <property type="project" value="UniProtKB-KW"/>
</dbReference>
<evidence type="ECO:0000256" key="4">
    <source>
        <dbReference type="ARBA" id="ARBA00012744"/>
    </source>
</evidence>
<evidence type="ECO:0000256" key="7">
    <source>
        <dbReference type="ARBA" id="ARBA00023180"/>
    </source>
</evidence>
<evidence type="ECO:0000256" key="12">
    <source>
        <dbReference type="ARBA" id="ARBA00032194"/>
    </source>
</evidence>
<evidence type="ECO:0000256" key="5">
    <source>
        <dbReference type="ARBA" id="ARBA00022801"/>
    </source>
</evidence>
<keyword evidence="7" id="KW-0325">Glycoprotein</keyword>
<evidence type="ECO:0000256" key="10">
    <source>
        <dbReference type="ARBA" id="ARBA00023326"/>
    </source>
</evidence>
<feature type="chain" id="PRO_5030026658" description="beta-glucosidase" evidence="14">
    <location>
        <begin position="18"/>
        <end position="869"/>
    </location>
</feature>
<dbReference type="eggNOG" id="ENOG502QR4D">
    <property type="taxonomic scope" value="Eukaryota"/>
</dbReference>
<dbReference type="Gene3D" id="2.60.40.10">
    <property type="entry name" value="Immunoglobulins"/>
    <property type="match status" value="1"/>
</dbReference>
<dbReference type="InterPro" id="IPR001764">
    <property type="entry name" value="Glyco_hydro_3_N"/>
</dbReference>
<dbReference type="PANTHER" id="PTHR42715:SF2">
    <property type="entry name" value="BETA-GLUCOSIDASE F-RELATED"/>
    <property type="match status" value="1"/>
</dbReference>
<proteinExistence type="inferred from homology"/>
<evidence type="ECO:0000256" key="9">
    <source>
        <dbReference type="ARBA" id="ARBA00023295"/>
    </source>
</evidence>
<dbReference type="OMA" id="GWSMGPC"/>
<evidence type="ECO:0000256" key="8">
    <source>
        <dbReference type="ARBA" id="ARBA00023277"/>
    </source>
</evidence>
<evidence type="ECO:0000256" key="2">
    <source>
        <dbReference type="ARBA" id="ARBA00004987"/>
    </source>
</evidence>